<comment type="cofactor">
    <cofactor evidence="1 4">
        <name>heme</name>
        <dbReference type="ChEBI" id="CHEBI:30413"/>
    </cofactor>
</comment>
<dbReference type="EMBL" id="ML976081">
    <property type="protein sequence ID" value="KAF1939453.1"/>
    <property type="molecule type" value="Genomic_DNA"/>
</dbReference>
<gene>
    <name evidence="6" type="ORF">EJ02DRAFT_352284</name>
</gene>
<evidence type="ECO:0000256" key="1">
    <source>
        <dbReference type="ARBA" id="ARBA00001971"/>
    </source>
</evidence>
<feature type="binding site" description="axial binding residue" evidence="4">
    <location>
        <position position="404"/>
    </location>
    <ligand>
        <name>heme</name>
        <dbReference type="ChEBI" id="CHEBI:30413"/>
    </ligand>
    <ligandPart>
        <name>Fe</name>
        <dbReference type="ChEBI" id="CHEBI:18248"/>
    </ligandPart>
</feature>
<keyword evidence="2 4" id="KW-0479">Metal-binding</keyword>
<evidence type="ECO:0000256" key="5">
    <source>
        <dbReference type="RuleBase" id="RU000461"/>
    </source>
</evidence>
<dbReference type="OrthoDB" id="3934656at2759"/>
<dbReference type="SUPFAM" id="SSF48264">
    <property type="entry name" value="Cytochrome P450"/>
    <property type="match status" value="1"/>
</dbReference>
<evidence type="ECO:0000313" key="6">
    <source>
        <dbReference type="EMBL" id="KAF1939453.1"/>
    </source>
</evidence>
<dbReference type="Proteomes" id="UP000800038">
    <property type="component" value="Unassembled WGS sequence"/>
</dbReference>
<dbReference type="PANTHER" id="PTHR24305">
    <property type="entry name" value="CYTOCHROME P450"/>
    <property type="match status" value="1"/>
</dbReference>
<dbReference type="InterPro" id="IPR001128">
    <property type="entry name" value="Cyt_P450"/>
</dbReference>
<dbReference type="InterPro" id="IPR050121">
    <property type="entry name" value="Cytochrome_P450_monoxygenase"/>
</dbReference>
<evidence type="ECO:0000313" key="7">
    <source>
        <dbReference type="Proteomes" id="UP000800038"/>
    </source>
</evidence>
<keyword evidence="5" id="KW-0560">Oxidoreductase</keyword>
<proteinExistence type="inferred from homology"/>
<keyword evidence="7" id="KW-1185">Reference proteome</keyword>
<evidence type="ECO:0000256" key="3">
    <source>
        <dbReference type="ARBA" id="ARBA00023004"/>
    </source>
</evidence>
<dbReference type="GO" id="GO:0005506">
    <property type="term" value="F:iron ion binding"/>
    <property type="evidence" value="ECO:0007669"/>
    <property type="project" value="InterPro"/>
</dbReference>
<comment type="similarity">
    <text evidence="5">Belongs to the cytochrome P450 family.</text>
</comment>
<dbReference type="Pfam" id="PF00067">
    <property type="entry name" value="p450"/>
    <property type="match status" value="1"/>
</dbReference>
<sequence length="455" mass="51035">MYRIYVGDMHTVQRGLHEKYGPIVRIAPNEVSTAELSAIPKIYKNQQPLTKTDFYSVWGGGTISTQLDQFSETDERVHSNYRRIVNPVYTLSNVLKSEAYINKVSKLFVKRLGEHADRKEAIDLGKWLQMYAFDVIGEIFFGGMFGFLENSEDHGAFIASLDALMPVLCISGIGPAHLRPFIMCSAIFIPAAFRAVKAIDGIRKAAVDAAGKRIKEIEVGAVPRTDMLQQLFDIVREKGEKVNFSSREATLEAYAAMFAGSDTTAVAFRSVFYHLMRTPKALAKAHAEIDAAIAAGSVSSPVKYSETTAKLPYICASIKEAMRMHPSVGLSMQRHAPEEGIELAGKFIPKGYRIGMNPAVVHYNKDVFGKDADDFRPERWLVSDEEWKAMDRNLLIFGAGTRICIGKNISLVELHTLVPEILRHFDLKMGHDRPWTTSNRWFNKQTDLIVKVVRR</sequence>
<dbReference type="InterPro" id="IPR036396">
    <property type="entry name" value="Cyt_P450_sf"/>
</dbReference>
<keyword evidence="3 4" id="KW-0408">Iron</keyword>
<dbReference type="GO" id="GO:0016705">
    <property type="term" value="F:oxidoreductase activity, acting on paired donors, with incorporation or reduction of molecular oxygen"/>
    <property type="evidence" value="ECO:0007669"/>
    <property type="project" value="InterPro"/>
</dbReference>
<protein>
    <submittedName>
        <fullName evidence="6">Cytochrome P450</fullName>
    </submittedName>
</protein>
<keyword evidence="4 5" id="KW-0349">Heme</keyword>
<dbReference type="PANTHER" id="PTHR24305:SF229">
    <property type="entry name" value="P450, PUTATIVE (EUROFUNG)-RELATED"/>
    <property type="match status" value="1"/>
</dbReference>
<dbReference type="InterPro" id="IPR002401">
    <property type="entry name" value="Cyt_P450_E_grp-I"/>
</dbReference>
<reference evidence="6" key="1">
    <citation type="journal article" date="2020" name="Stud. Mycol.">
        <title>101 Dothideomycetes genomes: a test case for predicting lifestyles and emergence of pathogens.</title>
        <authorList>
            <person name="Haridas S."/>
            <person name="Albert R."/>
            <person name="Binder M."/>
            <person name="Bloem J."/>
            <person name="Labutti K."/>
            <person name="Salamov A."/>
            <person name="Andreopoulos B."/>
            <person name="Baker S."/>
            <person name="Barry K."/>
            <person name="Bills G."/>
            <person name="Bluhm B."/>
            <person name="Cannon C."/>
            <person name="Castanera R."/>
            <person name="Culley D."/>
            <person name="Daum C."/>
            <person name="Ezra D."/>
            <person name="Gonzalez J."/>
            <person name="Henrissat B."/>
            <person name="Kuo A."/>
            <person name="Liang C."/>
            <person name="Lipzen A."/>
            <person name="Lutzoni F."/>
            <person name="Magnuson J."/>
            <person name="Mondo S."/>
            <person name="Nolan M."/>
            <person name="Ohm R."/>
            <person name="Pangilinan J."/>
            <person name="Park H.-J."/>
            <person name="Ramirez L."/>
            <person name="Alfaro M."/>
            <person name="Sun H."/>
            <person name="Tritt A."/>
            <person name="Yoshinaga Y."/>
            <person name="Zwiers L.-H."/>
            <person name="Turgeon B."/>
            <person name="Goodwin S."/>
            <person name="Spatafora J."/>
            <person name="Crous P."/>
            <person name="Grigoriev I."/>
        </authorList>
    </citation>
    <scope>NUCLEOTIDE SEQUENCE</scope>
    <source>
        <strain evidence="6">CBS 161.51</strain>
    </source>
</reference>
<dbReference type="GO" id="GO:0020037">
    <property type="term" value="F:heme binding"/>
    <property type="evidence" value="ECO:0007669"/>
    <property type="project" value="InterPro"/>
</dbReference>
<accession>A0A6A5SH88</accession>
<dbReference type="PRINTS" id="PR00463">
    <property type="entry name" value="EP450I"/>
</dbReference>
<dbReference type="PRINTS" id="PR00385">
    <property type="entry name" value="P450"/>
</dbReference>
<dbReference type="GO" id="GO:0004497">
    <property type="term" value="F:monooxygenase activity"/>
    <property type="evidence" value="ECO:0007669"/>
    <property type="project" value="UniProtKB-KW"/>
</dbReference>
<dbReference type="Gene3D" id="1.10.630.10">
    <property type="entry name" value="Cytochrome P450"/>
    <property type="match status" value="1"/>
</dbReference>
<evidence type="ECO:0000256" key="4">
    <source>
        <dbReference type="PIRSR" id="PIRSR602401-1"/>
    </source>
</evidence>
<dbReference type="AlphaFoldDB" id="A0A6A5SH88"/>
<dbReference type="InterPro" id="IPR017972">
    <property type="entry name" value="Cyt_P450_CS"/>
</dbReference>
<evidence type="ECO:0000256" key="2">
    <source>
        <dbReference type="ARBA" id="ARBA00022723"/>
    </source>
</evidence>
<organism evidence="6 7">
    <name type="scientific">Clathrospora elynae</name>
    <dbReference type="NCBI Taxonomy" id="706981"/>
    <lineage>
        <taxon>Eukaryota</taxon>
        <taxon>Fungi</taxon>
        <taxon>Dikarya</taxon>
        <taxon>Ascomycota</taxon>
        <taxon>Pezizomycotina</taxon>
        <taxon>Dothideomycetes</taxon>
        <taxon>Pleosporomycetidae</taxon>
        <taxon>Pleosporales</taxon>
        <taxon>Diademaceae</taxon>
        <taxon>Clathrospora</taxon>
    </lineage>
</organism>
<dbReference type="CDD" id="cd11060">
    <property type="entry name" value="CYP57A1-like"/>
    <property type="match status" value="1"/>
</dbReference>
<dbReference type="PROSITE" id="PS00086">
    <property type="entry name" value="CYTOCHROME_P450"/>
    <property type="match status" value="1"/>
</dbReference>
<keyword evidence="5" id="KW-0503">Monooxygenase</keyword>
<name>A0A6A5SH88_9PLEO</name>